<dbReference type="Proteomes" id="UP000029452">
    <property type="component" value="Unassembled WGS sequence"/>
</dbReference>
<protein>
    <submittedName>
        <fullName evidence="1">Uncharacterized protein</fullName>
    </submittedName>
</protein>
<evidence type="ECO:0000313" key="2">
    <source>
        <dbReference type="Proteomes" id="UP000029452"/>
    </source>
</evidence>
<dbReference type="AlphaFoldDB" id="A0A094W854"/>
<name>A0A094W854_9BACT</name>
<dbReference type="EMBL" id="JPGK01000013">
    <property type="protein sequence ID" value="KGA92650.1"/>
    <property type="molecule type" value="Genomic_DNA"/>
</dbReference>
<sequence length="46" mass="5305">MAAKPNSGLWIIMGRLSAKNSEFENLKRYIREGFLKASAWEIRSPH</sequence>
<organism evidence="1 2">
    <name type="scientific">Leptospirillum ferriphilum</name>
    <dbReference type="NCBI Taxonomy" id="178606"/>
    <lineage>
        <taxon>Bacteria</taxon>
        <taxon>Pseudomonadati</taxon>
        <taxon>Nitrospirota</taxon>
        <taxon>Nitrospiria</taxon>
        <taxon>Nitrospirales</taxon>
        <taxon>Nitrospiraceae</taxon>
        <taxon>Leptospirillum</taxon>
    </lineage>
</organism>
<comment type="caution">
    <text evidence="1">The sequence shown here is derived from an EMBL/GenBank/DDBJ whole genome shotgun (WGS) entry which is preliminary data.</text>
</comment>
<reference evidence="1 2" key="1">
    <citation type="submission" date="2014-06" db="EMBL/GenBank/DDBJ databases">
        <title>Draft genome sequence of iron oxidizing acidophile Leptospirillum ferriphilum DSM14647.</title>
        <authorList>
            <person name="Cardenas J.P."/>
            <person name="Lazcano M."/>
            <person name="Ossandon F.J."/>
            <person name="Corbett M."/>
            <person name="Holmes D.S."/>
            <person name="Watkin E."/>
        </authorList>
    </citation>
    <scope>NUCLEOTIDE SEQUENCE [LARGE SCALE GENOMIC DNA]</scope>
    <source>
        <strain evidence="1 2">DSM 14647</strain>
    </source>
</reference>
<dbReference type="PATRIC" id="fig|178606.4.peg.2553"/>
<proteinExistence type="predicted"/>
<accession>A0A094W854</accession>
<evidence type="ECO:0000313" key="1">
    <source>
        <dbReference type="EMBL" id="KGA92650.1"/>
    </source>
</evidence>
<gene>
    <name evidence="1" type="ORF">LptCag_2691</name>
</gene>